<name>A0A4U6VI70_SETVI</name>
<dbReference type="Gramene" id="TKW23897">
    <property type="protein sequence ID" value="TKW23897"/>
    <property type="gene ID" value="SEVIR_3G017050v2"/>
</dbReference>
<evidence type="ECO:0000313" key="1">
    <source>
        <dbReference type="EMBL" id="TKW23897.1"/>
    </source>
</evidence>
<organism evidence="1 2">
    <name type="scientific">Setaria viridis</name>
    <name type="common">Green bristlegrass</name>
    <name type="synonym">Setaria italica subsp. viridis</name>
    <dbReference type="NCBI Taxonomy" id="4556"/>
    <lineage>
        <taxon>Eukaryota</taxon>
        <taxon>Viridiplantae</taxon>
        <taxon>Streptophyta</taxon>
        <taxon>Embryophyta</taxon>
        <taxon>Tracheophyta</taxon>
        <taxon>Spermatophyta</taxon>
        <taxon>Magnoliopsida</taxon>
        <taxon>Liliopsida</taxon>
        <taxon>Poales</taxon>
        <taxon>Poaceae</taxon>
        <taxon>PACMAD clade</taxon>
        <taxon>Panicoideae</taxon>
        <taxon>Panicodae</taxon>
        <taxon>Paniceae</taxon>
        <taxon>Cenchrinae</taxon>
        <taxon>Setaria</taxon>
    </lineage>
</organism>
<keyword evidence="2" id="KW-1185">Reference proteome</keyword>
<accession>A0A4U6VI70</accession>
<protein>
    <submittedName>
        <fullName evidence="1">Uncharacterized protein</fullName>
    </submittedName>
</protein>
<gene>
    <name evidence="1" type="ORF">SEVIR_3G017050v2</name>
</gene>
<reference evidence="1" key="1">
    <citation type="submission" date="2019-03" db="EMBL/GenBank/DDBJ databases">
        <title>WGS assembly of Setaria viridis.</title>
        <authorList>
            <person name="Huang P."/>
            <person name="Jenkins J."/>
            <person name="Grimwood J."/>
            <person name="Barry K."/>
            <person name="Healey A."/>
            <person name="Mamidi S."/>
            <person name="Sreedasyam A."/>
            <person name="Shu S."/>
            <person name="Feldman M."/>
            <person name="Wu J."/>
            <person name="Yu Y."/>
            <person name="Chen C."/>
            <person name="Johnson J."/>
            <person name="Rokhsar D."/>
            <person name="Baxter I."/>
            <person name="Schmutz J."/>
            <person name="Brutnell T."/>
            <person name="Kellogg E."/>
        </authorList>
    </citation>
    <scope>NUCLEOTIDE SEQUENCE [LARGE SCALE GENOMIC DNA]</scope>
</reference>
<dbReference type="Proteomes" id="UP000298652">
    <property type="component" value="Chromosome 3"/>
</dbReference>
<evidence type="ECO:0000313" key="2">
    <source>
        <dbReference type="Proteomes" id="UP000298652"/>
    </source>
</evidence>
<proteinExistence type="predicted"/>
<sequence length="52" mass="6157">MFRTLQIPITHSFSASQHQSTLLDWSVWPLLHCLGNLKWCSRLLELEARVRH</sequence>
<dbReference type="EMBL" id="CM016554">
    <property type="protein sequence ID" value="TKW23897.1"/>
    <property type="molecule type" value="Genomic_DNA"/>
</dbReference>
<dbReference type="AlphaFoldDB" id="A0A4U6VI70"/>